<evidence type="ECO:0000256" key="8">
    <source>
        <dbReference type="ARBA" id="ARBA00022942"/>
    </source>
</evidence>
<keyword evidence="14" id="KW-1185">Reference proteome</keyword>
<dbReference type="EMBL" id="KN838644">
    <property type="protein sequence ID" value="KIJ99568.1"/>
    <property type="molecule type" value="Genomic_DNA"/>
</dbReference>
<evidence type="ECO:0000256" key="9">
    <source>
        <dbReference type="ARBA" id="ARBA00023128"/>
    </source>
</evidence>
<dbReference type="InterPro" id="IPR036784">
    <property type="entry name" value="AK/P_DHK_N_sf"/>
</dbReference>
<dbReference type="FunFam" id="3.40.50.300:FF:000027">
    <property type="entry name" value="26S protease regulatory subunit 7"/>
    <property type="match status" value="1"/>
</dbReference>
<keyword evidence="7" id="KW-0067">ATP-binding</keyword>
<evidence type="ECO:0000256" key="2">
    <source>
        <dbReference type="ARBA" id="ARBA00004496"/>
    </source>
</evidence>
<dbReference type="CDD" id="cd19502">
    <property type="entry name" value="RecA-like_PAN_like"/>
    <property type="match status" value="1"/>
</dbReference>
<dbReference type="Gene3D" id="3.30.565.10">
    <property type="entry name" value="Histidine kinase-like ATPase, C-terminal domain"/>
    <property type="match status" value="1"/>
</dbReference>
<dbReference type="SMART" id="SM00387">
    <property type="entry name" value="HATPase_c"/>
    <property type="match status" value="1"/>
</dbReference>
<name>A0A0C9XDF7_9AGAR</name>
<dbReference type="Pfam" id="PF21236">
    <property type="entry name" value="OB_PRS7"/>
    <property type="match status" value="1"/>
</dbReference>
<dbReference type="Proteomes" id="UP000054477">
    <property type="component" value="Unassembled WGS sequence"/>
</dbReference>
<evidence type="ECO:0000259" key="11">
    <source>
        <dbReference type="SMART" id="SM00382"/>
    </source>
</evidence>
<dbReference type="Pfam" id="PF00004">
    <property type="entry name" value="AAA"/>
    <property type="match status" value="1"/>
</dbReference>
<dbReference type="PANTHER" id="PTHR23073">
    <property type="entry name" value="26S PROTEASOME REGULATORY SUBUNIT"/>
    <property type="match status" value="1"/>
</dbReference>
<evidence type="ECO:0000256" key="3">
    <source>
        <dbReference type="ARBA" id="ARBA00006155"/>
    </source>
</evidence>
<feature type="domain" description="Histidine kinase/HSP90-like ATPase" evidence="12">
    <location>
        <begin position="735"/>
        <end position="916"/>
    </location>
</feature>
<dbReference type="SUPFAM" id="SSF55874">
    <property type="entry name" value="ATPase domain of HSP90 chaperone/DNA topoisomerase II/histidine kinase"/>
    <property type="match status" value="1"/>
</dbReference>
<dbReference type="GO" id="GO:0005739">
    <property type="term" value="C:mitochondrion"/>
    <property type="evidence" value="ECO:0007669"/>
    <property type="project" value="UniProtKB-SubCell"/>
</dbReference>
<reference evidence="13 14" key="1">
    <citation type="submission" date="2014-04" db="EMBL/GenBank/DDBJ databases">
        <authorList>
            <consortium name="DOE Joint Genome Institute"/>
            <person name="Kuo A."/>
            <person name="Kohler A."/>
            <person name="Nagy L.G."/>
            <person name="Floudas D."/>
            <person name="Copeland A."/>
            <person name="Barry K.W."/>
            <person name="Cichocki N."/>
            <person name="Veneault-Fourrey C."/>
            <person name="LaButti K."/>
            <person name="Lindquist E.A."/>
            <person name="Lipzen A."/>
            <person name="Lundell T."/>
            <person name="Morin E."/>
            <person name="Murat C."/>
            <person name="Sun H."/>
            <person name="Tunlid A."/>
            <person name="Henrissat B."/>
            <person name="Grigoriev I.V."/>
            <person name="Hibbett D.S."/>
            <person name="Martin F."/>
            <person name="Nordberg H.P."/>
            <person name="Cantor M.N."/>
            <person name="Hua S.X."/>
        </authorList>
    </citation>
    <scope>NUCLEOTIDE SEQUENCE [LARGE SCALE GENOMIC DNA]</scope>
    <source>
        <strain evidence="13 14">LaAM-08-1</strain>
    </source>
</reference>
<dbReference type="InterPro" id="IPR012340">
    <property type="entry name" value="NA-bd_OB-fold"/>
</dbReference>
<evidence type="ECO:0000256" key="1">
    <source>
        <dbReference type="ARBA" id="ARBA00004173"/>
    </source>
</evidence>
<feature type="domain" description="AAA+ ATPase" evidence="11">
    <location>
        <begin position="230"/>
        <end position="386"/>
    </location>
</feature>
<dbReference type="Gene3D" id="1.10.8.60">
    <property type="match status" value="1"/>
</dbReference>
<dbReference type="HOGENOM" id="CLU_014332_0_0_1"/>
<dbReference type="Pfam" id="PF10436">
    <property type="entry name" value="BCDHK_Adom3"/>
    <property type="match status" value="1"/>
</dbReference>
<dbReference type="InterPro" id="IPR018955">
    <property type="entry name" value="BCDHK/PDK_N"/>
</dbReference>
<dbReference type="GO" id="GO:0005524">
    <property type="term" value="F:ATP binding"/>
    <property type="evidence" value="ECO:0007669"/>
    <property type="project" value="UniProtKB-KW"/>
</dbReference>
<dbReference type="SUPFAM" id="SSF52540">
    <property type="entry name" value="P-loop containing nucleoside triphosphate hydrolases"/>
    <property type="match status" value="1"/>
</dbReference>
<evidence type="ECO:0000256" key="5">
    <source>
        <dbReference type="ARBA" id="ARBA00022490"/>
    </source>
</evidence>
<dbReference type="InterPro" id="IPR036890">
    <property type="entry name" value="HATPase_C_sf"/>
</dbReference>
<reference evidence="14" key="2">
    <citation type="submission" date="2015-01" db="EMBL/GenBank/DDBJ databases">
        <title>Evolutionary Origins and Diversification of the Mycorrhizal Mutualists.</title>
        <authorList>
            <consortium name="DOE Joint Genome Institute"/>
            <consortium name="Mycorrhizal Genomics Consortium"/>
            <person name="Kohler A."/>
            <person name="Kuo A."/>
            <person name="Nagy L.G."/>
            <person name="Floudas D."/>
            <person name="Copeland A."/>
            <person name="Barry K.W."/>
            <person name="Cichocki N."/>
            <person name="Veneault-Fourrey C."/>
            <person name="LaButti K."/>
            <person name="Lindquist E.A."/>
            <person name="Lipzen A."/>
            <person name="Lundell T."/>
            <person name="Morin E."/>
            <person name="Murat C."/>
            <person name="Riley R."/>
            <person name="Ohm R."/>
            <person name="Sun H."/>
            <person name="Tunlid A."/>
            <person name="Henrissat B."/>
            <person name="Grigoriev I.V."/>
            <person name="Hibbett D.S."/>
            <person name="Martin F."/>
        </authorList>
    </citation>
    <scope>NUCLEOTIDE SEQUENCE [LARGE SCALE GENOMIC DNA]</scope>
    <source>
        <strain evidence="14">LaAM-08-1</strain>
    </source>
</reference>
<dbReference type="GO" id="GO:0016887">
    <property type="term" value="F:ATP hydrolysis activity"/>
    <property type="evidence" value="ECO:0007669"/>
    <property type="project" value="InterPro"/>
</dbReference>
<evidence type="ECO:0000256" key="6">
    <source>
        <dbReference type="ARBA" id="ARBA00022741"/>
    </source>
</evidence>
<dbReference type="FunFam" id="2.40.50.140:FF:000440">
    <property type="entry name" value="26S protease regulatory subunit 7"/>
    <property type="match status" value="1"/>
</dbReference>
<accession>A0A0C9XDF7</accession>
<dbReference type="InterPro" id="IPR048723">
    <property type="entry name" value="OB_PRS7"/>
</dbReference>
<dbReference type="SUPFAM" id="SSF69012">
    <property type="entry name" value="alpha-ketoacid dehydrogenase kinase, N-terminal domain"/>
    <property type="match status" value="1"/>
</dbReference>
<dbReference type="InterPro" id="IPR027417">
    <property type="entry name" value="P-loop_NTPase"/>
</dbReference>
<comment type="subcellular location">
    <subcellularLocation>
        <location evidence="2">Cytoplasm</location>
    </subcellularLocation>
    <subcellularLocation>
        <location evidence="1">Mitochondrion</location>
    </subcellularLocation>
</comment>
<evidence type="ECO:0000256" key="10">
    <source>
        <dbReference type="ARBA" id="ARBA00067449"/>
    </source>
</evidence>
<evidence type="ECO:0000256" key="4">
    <source>
        <dbReference type="ARBA" id="ARBA00006914"/>
    </source>
</evidence>
<organism evidence="13 14">
    <name type="scientific">Laccaria amethystina LaAM-08-1</name>
    <dbReference type="NCBI Taxonomy" id="1095629"/>
    <lineage>
        <taxon>Eukaryota</taxon>
        <taxon>Fungi</taxon>
        <taxon>Dikarya</taxon>
        <taxon>Basidiomycota</taxon>
        <taxon>Agaricomycotina</taxon>
        <taxon>Agaricomycetes</taxon>
        <taxon>Agaricomycetidae</taxon>
        <taxon>Agaricales</taxon>
        <taxon>Agaricineae</taxon>
        <taxon>Hydnangiaceae</taxon>
        <taxon>Laccaria</taxon>
    </lineage>
</organism>
<proteinExistence type="inferred from homology"/>
<dbReference type="Gene3D" id="2.40.50.140">
    <property type="entry name" value="Nucleic acid-binding proteins"/>
    <property type="match status" value="1"/>
</dbReference>
<gene>
    <name evidence="13" type="ORF">K443DRAFT_8294</name>
</gene>
<keyword evidence="5" id="KW-0963">Cytoplasm</keyword>
<dbReference type="InterPro" id="IPR003594">
    <property type="entry name" value="HATPase_dom"/>
</dbReference>
<dbReference type="InterPro" id="IPR050221">
    <property type="entry name" value="26S_Proteasome_ATPase"/>
</dbReference>
<comment type="similarity">
    <text evidence="3">Belongs to the PDK/BCKDK protein kinase family.</text>
</comment>
<evidence type="ECO:0000259" key="12">
    <source>
        <dbReference type="SMART" id="SM00387"/>
    </source>
</evidence>
<sequence length="923" mass="101480">MPPKSDWEKYEKKVDDKKEEKIVALDDSDIQILKTYGQGPYAAKLKDVEKDIKDIQKRINEKLGVKESDTGLASPNLWDLAADRQRMGEEHPLQVARCTKIIPVDPKLAEAAKAVNAQGALQGQKGADEQDKYVINIKQIAKFVVGLGDRVAATDIEEGMRVGVDRTKYQIQIPLPPKIDASVTMMQVEEKPDVTYSDIGGCKEQIEKLREVVETPLLSPERFVSLGIDPPKGVLLFGPPGTGKTLCARAVANRTDATFIRVIGSELVQKYVGEGARMVRELFEMARSKKACIIFFDEVDAIGGARFDDGAGGDNEVQRTMLELINQLDGFDPRGNIKVLMATNRLESLINVMVAYVHILRRPDTLDPALLRPGRLDRRVEFSLPDNEGRAHILRIHARSMSVERDIRFDLIARLCPNTTGAELRSVATEASDDPSLPAGMFAIRARRKVASERDFLDAVEKVVRQGTKFSSTPLYQAVNYRFLFVMLPTSTPLRFLCAQQRVQCRLERRLYSRRAPQGRSTAVTDLLSNYPTPRPLNLSQLLSFQRSLSPDSVLSSVSYALSELPRRLATRVRSLESLPFIVGTNPYVAKTLEAYRESFEWLASHPPVTDLEENKRFVQKLADLVQRHANDIPVMAKGFQECSRYMSLSEISNFLDGAIRNRISIRLIAEQHISVSYALTNLTDASHVGVVDMQCSPKKTVEVCGSFVTELCEATLGASPSIIIDGHTDAVFPYVPVHLEYILTEILKNSFRATVEHHIAPAGLGSHSLPPVVVTLSSPPQRGSKPGVSFFSIRVRDQGGGVSPSHMARIFSYAFTTAGRGAENGVDDVDGAAGPYVAQRVGGGLAIDNGSSTGDVGLFGEIAGKGLQAGIGTIAGLGYGLPMSRLYARYFGGSLEFLSLEGWGSDVFLTLRCLDEADDSRI</sequence>
<protein>
    <recommendedName>
        <fullName evidence="10">26S proteasome regulatory subunit 7 homolog</fullName>
    </recommendedName>
</protein>
<dbReference type="InterPro" id="IPR003593">
    <property type="entry name" value="AAA+_ATPase"/>
</dbReference>
<dbReference type="GO" id="GO:0008540">
    <property type="term" value="C:proteasome regulatory particle, base subcomplex"/>
    <property type="evidence" value="ECO:0007669"/>
    <property type="project" value="UniProtKB-ARBA"/>
</dbReference>
<evidence type="ECO:0000313" key="13">
    <source>
        <dbReference type="EMBL" id="KIJ99568.1"/>
    </source>
</evidence>
<keyword evidence="6" id="KW-0547">Nucleotide-binding</keyword>
<dbReference type="Gene3D" id="3.40.50.300">
    <property type="entry name" value="P-loop containing nucleotide triphosphate hydrolases"/>
    <property type="match status" value="1"/>
</dbReference>
<evidence type="ECO:0000313" key="14">
    <source>
        <dbReference type="Proteomes" id="UP000054477"/>
    </source>
</evidence>
<dbReference type="FunFam" id="1.10.8.60:FF:000005">
    <property type="entry name" value="26S protease regulatory subunit 7"/>
    <property type="match status" value="1"/>
</dbReference>
<dbReference type="AlphaFoldDB" id="A0A0C9XDF7"/>
<evidence type="ECO:0000256" key="7">
    <source>
        <dbReference type="ARBA" id="ARBA00022840"/>
    </source>
</evidence>
<keyword evidence="9" id="KW-0496">Mitochondrion</keyword>
<comment type="similarity">
    <text evidence="4">Belongs to the AAA ATPase family.</text>
</comment>
<dbReference type="InterPro" id="IPR003959">
    <property type="entry name" value="ATPase_AAA_core"/>
</dbReference>
<keyword evidence="8" id="KW-0647">Proteasome</keyword>
<dbReference type="OrthoDB" id="1937997at2759"/>
<dbReference type="Gene3D" id="1.20.140.20">
    <property type="entry name" value="Alpha-ketoacid/pyruvate dehydrogenase kinase, N-terminal domain"/>
    <property type="match status" value="1"/>
</dbReference>
<dbReference type="SMART" id="SM00382">
    <property type="entry name" value="AAA"/>
    <property type="match status" value="1"/>
</dbReference>
<dbReference type="STRING" id="1095629.A0A0C9XDF7"/>